<protein>
    <submittedName>
        <fullName evidence="5">Putative anthranilate phosphoribosyltransferase protein</fullName>
        <ecNumber evidence="5">2.4.2.18</ecNumber>
    </submittedName>
</protein>
<organism evidence="5">
    <name type="scientific">mine drainage metagenome</name>
    <dbReference type="NCBI Taxonomy" id="410659"/>
    <lineage>
        <taxon>unclassified sequences</taxon>
        <taxon>metagenomes</taxon>
        <taxon>ecological metagenomes</taxon>
    </lineage>
</organism>
<dbReference type="GO" id="GO:0000162">
    <property type="term" value="P:L-tryptophan biosynthetic process"/>
    <property type="evidence" value="ECO:0007669"/>
    <property type="project" value="InterPro"/>
</dbReference>
<reference evidence="5" key="1">
    <citation type="submission" date="2009-10" db="EMBL/GenBank/DDBJ databases">
        <title>Diversity of trophic interactions inside an arsenic-rich microbial ecosystem.</title>
        <authorList>
            <person name="Bertin P.N."/>
            <person name="Heinrich-Salmeron A."/>
            <person name="Pelletier E."/>
            <person name="Goulhen-Chollet F."/>
            <person name="Arsene-Ploetze F."/>
            <person name="Gallien S."/>
            <person name="Calteau A."/>
            <person name="Vallenet D."/>
            <person name="Casiot C."/>
            <person name="Chane-Woon-Ming B."/>
            <person name="Giloteaux L."/>
            <person name="Barakat M."/>
            <person name="Bonnefoy V."/>
            <person name="Bruneel O."/>
            <person name="Chandler M."/>
            <person name="Cleiss J."/>
            <person name="Duran R."/>
            <person name="Elbaz-Poulichet F."/>
            <person name="Fonknechten N."/>
            <person name="Lauga B."/>
            <person name="Mornico D."/>
            <person name="Ortet P."/>
            <person name="Schaeffer C."/>
            <person name="Siguier P."/>
            <person name="Alexander Thil Smith A."/>
            <person name="Van Dorsselaer A."/>
            <person name="Weissenbach J."/>
            <person name="Medigue C."/>
            <person name="Le Paslier D."/>
        </authorList>
    </citation>
    <scope>NUCLEOTIDE SEQUENCE</scope>
</reference>
<accession>E6PMQ9</accession>
<sequence length="418" mass="43048">MSTLASSPSLPPPLGGGGAQTPSPPVARVGEGSVAPRRSPPQANAEAPPEDFAAGDEDHFNPEVVPMLRTIGRGAHGSRGLSVEQARTLMGWLLRRELSDAQMGGVLLALRMKGESAEELEGFTRAVRASLPAITPGRPVVVLPSVNGARRLPNQVPLLALLLRQRGIPVLVLGTEQSDGRLHTARIWAALGLHLAGSSMQAQALLDAGEAVYLDLGRISPQLAALLQWRSVLGVRNAGHSVVKLLAPVAGPSLLLASYTHPEYAVLMRDVLQRLGQPALLMRGCEGEAVAHPSRAGELLHIDAAGGLHTELATEATQAEVALPPCGTDLAATLGWIADVRAGRKPVPTPLARQADSIAAALRAAQAGGSGGDGPEARPAPILGISSTLAGAGESQPTAARTEAGHAGFFAAESLLHA</sequence>
<dbReference type="SUPFAM" id="SSF52418">
    <property type="entry name" value="Nucleoside phosphorylase/phosphoribosyltransferase catalytic domain"/>
    <property type="match status" value="1"/>
</dbReference>
<evidence type="ECO:0000256" key="3">
    <source>
        <dbReference type="SAM" id="MobiDB-lite"/>
    </source>
</evidence>
<comment type="caution">
    <text evidence="5">The sequence shown here is derived from an EMBL/GenBank/DDBJ whole genome shotgun (WGS) entry which is preliminary data.</text>
</comment>
<dbReference type="EMBL" id="CABM01000022">
    <property type="protein sequence ID" value="CBH96211.1"/>
    <property type="molecule type" value="Genomic_DNA"/>
</dbReference>
<dbReference type="InterPro" id="IPR035902">
    <property type="entry name" value="Nuc_phospho_transferase"/>
</dbReference>
<dbReference type="GO" id="GO:0004048">
    <property type="term" value="F:anthranilate phosphoribosyltransferase activity"/>
    <property type="evidence" value="ECO:0007669"/>
    <property type="project" value="UniProtKB-EC"/>
</dbReference>
<dbReference type="PANTHER" id="PTHR43285:SF4">
    <property type="entry name" value="TRANSFERASE"/>
    <property type="match status" value="1"/>
</dbReference>
<dbReference type="AlphaFoldDB" id="E6PMQ9"/>
<evidence type="ECO:0000256" key="2">
    <source>
        <dbReference type="ARBA" id="ARBA00022679"/>
    </source>
</evidence>
<keyword evidence="2 5" id="KW-0808">Transferase</keyword>
<feature type="domain" description="Glycosyl transferase family 3 N-terminal" evidence="4">
    <location>
        <begin position="68"/>
        <end position="130"/>
    </location>
</feature>
<keyword evidence="1 5" id="KW-0328">Glycosyltransferase</keyword>
<dbReference type="SUPFAM" id="SSF47648">
    <property type="entry name" value="Nucleoside phosphorylase/phosphoribosyltransferase N-terminal domain"/>
    <property type="match status" value="1"/>
</dbReference>
<proteinExistence type="predicted"/>
<dbReference type="InterPro" id="IPR036320">
    <property type="entry name" value="Glycosyl_Trfase_fam3_N_dom_sf"/>
</dbReference>
<dbReference type="Gene3D" id="3.40.1030.10">
    <property type="entry name" value="Nucleoside phosphorylase/phosphoribosyltransferase catalytic domain"/>
    <property type="match status" value="1"/>
</dbReference>
<dbReference type="EC" id="2.4.2.18" evidence="5"/>
<dbReference type="Pfam" id="PF02885">
    <property type="entry name" value="Glycos_trans_3N"/>
    <property type="match status" value="1"/>
</dbReference>
<evidence type="ECO:0000259" key="4">
    <source>
        <dbReference type="Pfam" id="PF02885"/>
    </source>
</evidence>
<evidence type="ECO:0000256" key="1">
    <source>
        <dbReference type="ARBA" id="ARBA00022676"/>
    </source>
</evidence>
<dbReference type="NCBIfam" id="NF006005">
    <property type="entry name" value="PRK08136.1"/>
    <property type="match status" value="1"/>
</dbReference>
<name>E6PMQ9_9ZZZZ</name>
<dbReference type="GO" id="GO:0005829">
    <property type="term" value="C:cytosol"/>
    <property type="evidence" value="ECO:0007669"/>
    <property type="project" value="TreeGrafter"/>
</dbReference>
<dbReference type="PANTHER" id="PTHR43285">
    <property type="entry name" value="ANTHRANILATE PHOSPHORIBOSYLTRANSFERASE"/>
    <property type="match status" value="1"/>
</dbReference>
<dbReference type="InterPro" id="IPR005940">
    <property type="entry name" value="Anthranilate_Pribosyl_Tfrase"/>
</dbReference>
<evidence type="ECO:0000313" key="5">
    <source>
        <dbReference type="EMBL" id="CBH96211.1"/>
    </source>
</evidence>
<dbReference type="InterPro" id="IPR017459">
    <property type="entry name" value="Glycosyl_Trfase_fam3_N_dom"/>
</dbReference>
<feature type="region of interest" description="Disordered" evidence="3">
    <location>
        <begin position="1"/>
        <end position="58"/>
    </location>
</feature>
<dbReference type="Gene3D" id="1.20.970.10">
    <property type="entry name" value="Transferase, Pyrimidine Nucleoside Phosphorylase, Chain C"/>
    <property type="match status" value="1"/>
</dbReference>
<gene>
    <name evidence="5" type="primary">trpD</name>
    <name evidence="5" type="ORF">CARN2_1202</name>
</gene>